<sequence>MLAPELRPWIASTGQDGKRYSMQEFAGDGARTSFEVNFAGGYIDPENVRAYTYVAATGEQTPVTVVLTGPNTISVVPAVPVGTFLVVYRDTEKSQPLVDFVDGAVLSEANLDKVARQAIYATAEMVDRFYVTAQNVSDLTAEARAATERSQLALGVAEAASAAASSAVSTAAQALAGVEGAEQAAIAATAAAQAATAAADNANQTAADVRGIAQAAEGKADAAVATAGGIDGKAQSALDTSIAANAAAVSALSVANGIDAKAQSALENSGAAMATANSAATTASEAFMAAASAQTTANDADLRSKENQLALHQRAGINNLTGLFSGNFTNDQRGWINYSGAVLQPVDRVSGRMRTIGPGHHDFKLGVVGINGQDTTAQLTGTVNYFLVANGSGAGVVASSASPSNGPAMPAGYTHWVWFCSVQYGTGGAIMGNTFRYDVVAQLTTMYANPTPNAQVVTPTWQVPPTATSYEVMVRTLVVTSTSPAEAVTALRWATNAPPTQANATVYAYASSASYVYRPFTIPCGFTLFGWVTFSGPATRGEGLLEVTGYTLPNNCN</sequence>
<feature type="domain" description="Bacteriophage T7 tail fibre protein-like N-terminal" evidence="1">
    <location>
        <begin position="20"/>
        <end position="128"/>
    </location>
</feature>
<organism evidence="2 3">
    <name type="scientific">Achromobacter deleyi</name>
    <dbReference type="NCBI Taxonomy" id="1353891"/>
    <lineage>
        <taxon>Bacteria</taxon>
        <taxon>Pseudomonadati</taxon>
        <taxon>Pseudomonadota</taxon>
        <taxon>Betaproteobacteria</taxon>
        <taxon>Burkholderiales</taxon>
        <taxon>Alcaligenaceae</taxon>
        <taxon>Achromobacter</taxon>
    </lineage>
</organism>
<evidence type="ECO:0000313" key="3">
    <source>
        <dbReference type="Proteomes" id="UP000494111"/>
    </source>
</evidence>
<dbReference type="RefSeq" id="WP_175216446.1">
    <property type="nucleotide sequence ID" value="NZ_CADIJO010000007.1"/>
</dbReference>
<evidence type="ECO:0000259" key="1">
    <source>
        <dbReference type="Pfam" id="PF03906"/>
    </source>
</evidence>
<proteinExistence type="predicted"/>
<dbReference type="Proteomes" id="UP000494111">
    <property type="component" value="Unassembled WGS sequence"/>
</dbReference>
<dbReference type="AlphaFoldDB" id="A0A6S6ZWI3"/>
<protein>
    <recommendedName>
        <fullName evidence="1">Bacteriophage T7 tail fibre protein-like N-terminal domain-containing protein</fullName>
    </recommendedName>
</protein>
<dbReference type="InterPro" id="IPR005604">
    <property type="entry name" value="Phage_T7_tail_fibre-like_N"/>
</dbReference>
<dbReference type="Pfam" id="PF03906">
    <property type="entry name" value="Phage_T7_tail"/>
    <property type="match status" value="1"/>
</dbReference>
<accession>A0A6S6ZWI3</accession>
<dbReference type="EMBL" id="CADIJO010000007">
    <property type="protein sequence ID" value="CAB3698093.1"/>
    <property type="molecule type" value="Genomic_DNA"/>
</dbReference>
<name>A0A6S6ZWI3_9BURK</name>
<evidence type="ECO:0000313" key="2">
    <source>
        <dbReference type="EMBL" id="CAB3698093.1"/>
    </source>
</evidence>
<gene>
    <name evidence="2" type="ORF">LMG3458_02498</name>
</gene>
<reference evidence="2 3" key="1">
    <citation type="submission" date="2020-04" db="EMBL/GenBank/DDBJ databases">
        <authorList>
            <person name="De Canck E."/>
        </authorList>
    </citation>
    <scope>NUCLEOTIDE SEQUENCE [LARGE SCALE GENOMIC DNA]</scope>
    <source>
        <strain evidence="2 3">LMG 3458</strain>
    </source>
</reference>